<proteinExistence type="inferred from homology"/>
<dbReference type="Gene3D" id="3.60.110.10">
    <property type="entry name" value="Carbon-nitrogen hydrolase"/>
    <property type="match status" value="1"/>
</dbReference>
<keyword evidence="2 4" id="KW-0378">Hydrolase</keyword>
<dbReference type="InterPro" id="IPR044083">
    <property type="entry name" value="RamA-like"/>
</dbReference>
<evidence type="ECO:0000259" key="3">
    <source>
        <dbReference type="PROSITE" id="PS50263"/>
    </source>
</evidence>
<dbReference type="PROSITE" id="PS50263">
    <property type="entry name" value="CN_HYDROLASE"/>
    <property type="match status" value="1"/>
</dbReference>
<dbReference type="PANTHER" id="PTHR43674:SF2">
    <property type="entry name" value="BETA-UREIDOPROPIONASE"/>
    <property type="match status" value="1"/>
</dbReference>
<reference evidence="5" key="1">
    <citation type="journal article" date="2014" name="Genome Announc.">
        <title>Full-genome sequence of the plant growth-promoting bacterium Pseudomonas protegens CHA0.</title>
        <authorList>
            <person name="Jousset A."/>
            <person name="Schuldes J."/>
            <person name="Keel C."/>
            <person name="Maurhofer M."/>
            <person name="Daniel R."/>
            <person name="Scheu S."/>
            <person name="Thuermer A."/>
        </authorList>
    </citation>
    <scope>NUCLEOTIDE SEQUENCE [LARGE SCALE GENOMIC DNA]</scope>
    <source>
        <strain evidence="5">DSM 19095 / LMG 27888 / CFBP 6595 / CHA0</strain>
    </source>
</reference>
<evidence type="ECO:0000256" key="2">
    <source>
        <dbReference type="ARBA" id="ARBA00022801"/>
    </source>
</evidence>
<dbReference type="PROSITE" id="PS01227">
    <property type="entry name" value="UPF0012"/>
    <property type="match status" value="1"/>
</dbReference>
<evidence type="ECO:0000313" key="5">
    <source>
        <dbReference type="Proteomes" id="UP000013940"/>
    </source>
</evidence>
<dbReference type="GO" id="GO:0050126">
    <property type="term" value="F:N-carbamoylputrescine amidase activity"/>
    <property type="evidence" value="ECO:0007669"/>
    <property type="project" value="TreeGrafter"/>
</dbReference>
<dbReference type="Pfam" id="PF00795">
    <property type="entry name" value="CN_hydrolase"/>
    <property type="match status" value="1"/>
</dbReference>
<gene>
    <name evidence="4" type="ORF">PFLCHA0_c56230</name>
</gene>
<dbReference type="InterPro" id="IPR050345">
    <property type="entry name" value="Aliph_Amidase/BUP"/>
</dbReference>
<dbReference type="EMBL" id="CP003190">
    <property type="protein sequence ID" value="AGL87351.1"/>
    <property type="molecule type" value="Genomic_DNA"/>
</dbReference>
<dbReference type="SMR" id="A0A2C9EUV3"/>
<feature type="domain" description="CN hydrolase" evidence="3">
    <location>
        <begin position="22"/>
        <end position="258"/>
    </location>
</feature>
<name>A0A2C9EUV3_PSEPH</name>
<accession>A0A2C9EUV3</accession>
<dbReference type="InterPro" id="IPR036526">
    <property type="entry name" value="C-N_Hydrolase_sf"/>
</dbReference>
<dbReference type="KEGG" id="pprc:PFLCHA0_c56230"/>
<dbReference type="InterPro" id="IPR001110">
    <property type="entry name" value="UPF0012_CS"/>
</dbReference>
<sequence length="285" mass="31163">MSYEPATAATVAGLSVSGVKTMRVALYQCPPRPLDVAGNLQRLHQVAMEATDADLLVLPEMFLSGYNIGLEAVGALAEAQDGPSAQRIAAIAQAAGTAILYGYPERSVDGQIYNAVQLIDAQGQRLCNYRKTHLFGDLDHSMFSAGEDDFPLVELDGWKLGFLICYDIEFPENARRLALAGAELILVPTANMIPYDFVADVTIRARAFENQCYVAYANYCGHEEQIRYCGQSSIAAPDGSRIALAGLDEALIIGTLDRQLMGESRALNRYLSDRRPELYDDLSKR</sequence>
<protein>
    <submittedName>
        <fullName evidence="4">Hydrolase</fullName>
        <ecNumber evidence="4">3.5.-.-</ecNumber>
    </submittedName>
</protein>
<evidence type="ECO:0000256" key="1">
    <source>
        <dbReference type="ARBA" id="ARBA00010613"/>
    </source>
</evidence>
<dbReference type="CDD" id="cd07576">
    <property type="entry name" value="R-amidase_like"/>
    <property type="match status" value="1"/>
</dbReference>
<organism evidence="4 5">
    <name type="scientific">Pseudomonas protegens (strain DSM 19095 / LMG 27888 / CFBP 6595 / CHA0)</name>
    <dbReference type="NCBI Taxonomy" id="1124983"/>
    <lineage>
        <taxon>Bacteria</taxon>
        <taxon>Pseudomonadati</taxon>
        <taxon>Pseudomonadota</taxon>
        <taxon>Gammaproteobacteria</taxon>
        <taxon>Pseudomonadales</taxon>
        <taxon>Pseudomonadaceae</taxon>
        <taxon>Pseudomonas</taxon>
    </lineage>
</organism>
<dbReference type="EC" id="3.5.-.-" evidence="4"/>
<dbReference type="PANTHER" id="PTHR43674">
    <property type="entry name" value="NITRILASE C965.09-RELATED"/>
    <property type="match status" value="1"/>
</dbReference>
<evidence type="ECO:0000313" key="4">
    <source>
        <dbReference type="EMBL" id="AGL87351.1"/>
    </source>
</evidence>
<dbReference type="SUPFAM" id="SSF56317">
    <property type="entry name" value="Carbon-nitrogen hydrolase"/>
    <property type="match status" value="1"/>
</dbReference>
<dbReference type="GO" id="GO:0033388">
    <property type="term" value="P:putrescine biosynthetic process from arginine"/>
    <property type="evidence" value="ECO:0007669"/>
    <property type="project" value="TreeGrafter"/>
</dbReference>
<dbReference type="AlphaFoldDB" id="A0A2C9EUV3"/>
<dbReference type="Proteomes" id="UP000013940">
    <property type="component" value="Chromosome"/>
</dbReference>
<comment type="similarity">
    <text evidence="1">Belongs to the carbon-nitrogen hydrolase superfamily. NIT1/NIT2 family.</text>
</comment>
<dbReference type="HOGENOM" id="CLU_030130_3_1_6"/>
<dbReference type="InterPro" id="IPR003010">
    <property type="entry name" value="C-N_Hydrolase"/>
</dbReference>